<keyword evidence="1" id="KW-0489">Methyltransferase</keyword>
<keyword evidence="1" id="KW-0808">Transferase</keyword>
<sequence length="303" mass="31581">MRMVLHAAPLLLDGGLGTYLEAQGHDISGPLWSARVLRENPALIESAHADFFAAGAQVATTASYQVTFDVLGEEAETLLRRSVAVARDAAGEAVDKHGALEECLVAASIGPYGAGPGEGTDYDGAYGLSREELYRWHARRVAVLADTDADFLLAETIPNVDEAAVLLELLSAQPKPFALSITGAIAADPVKLMRVIDLVNQAPRLGAVGVNCVSAPHALGVVKMLHAATDKPLLACPNSGELWDHGAHEWRPAPAGAVSLAEAATDLVTAGVSLLGGCCRVGPTEIRQLRASILRATSDSSGQ</sequence>
<accession>A0ACC4UCF7</accession>
<name>A0ACC4UCF7_9CORY</name>
<gene>
    <name evidence="1" type="ORF">WU87_03835</name>
</gene>
<reference evidence="1" key="1">
    <citation type="submission" date="2015-04" db="EMBL/GenBank/DDBJ databases">
        <title>Draft Genome Sequences of Three Species of Emerging Human-Pathogenic Corynebacteria.</title>
        <authorList>
            <person name="Pacheco L.G."/>
            <person name="Mattos-Guaraldi A.L."/>
            <person name="Santos C.S."/>
            <person name="Veras A.O."/>
            <person name="Guimaraes L.C."/>
            <person name="Abreu V."/>
            <person name="Pereira F.L."/>
            <person name="Soares S.C."/>
            <person name="Dorella F.A."/>
            <person name="Carvalho A.F."/>
            <person name="Leal C.G."/>
            <person name="Figueiredo H.C."/>
            <person name="Ramos J.N."/>
            <person name="Vieira V."/>
            <person name="Farfour E."/>
            <person name="Guiso N."/>
            <person name="Hirata R.Jr."/>
            <person name="Ramos R.T."/>
            <person name="Azevedo V."/>
            <person name="Silva A."/>
        </authorList>
    </citation>
    <scope>NUCLEOTIDE SEQUENCE</scope>
    <source>
        <strain evidence="1">1941</strain>
    </source>
</reference>
<evidence type="ECO:0000313" key="1">
    <source>
        <dbReference type="EMBL" id="KKO80619.1"/>
    </source>
</evidence>
<keyword evidence="2" id="KW-1185">Reference proteome</keyword>
<dbReference type="Proteomes" id="UP000034245">
    <property type="component" value="Unassembled WGS sequence"/>
</dbReference>
<organism evidence="1 2">
    <name type="scientific">Corynebacterium minutissimum</name>
    <dbReference type="NCBI Taxonomy" id="38301"/>
    <lineage>
        <taxon>Bacteria</taxon>
        <taxon>Bacillati</taxon>
        <taxon>Actinomycetota</taxon>
        <taxon>Actinomycetes</taxon>
        <taxon>Mycobacteriales</taxon>
        <taxon>Corynebacteriaceae</taxon>
        <taxon>Corynebacterium</taxon>
    </lineage>
</organism>
<comment type="caution">
    <text evidence="1">The sequence shown here is derived from an EMBL/GenBank/DDBJ whole genome shotgun (WGS) entry which is preliminary data.</text>
</comment>
<proteinExistence type="predicted"/>
<dbReference type="EMBL" id="LAYQ01000009">
    <property type="protein sequence ID" value="KKO80619.1"/>
    <property type="molecule type" value="Genomic_DNA"/>
</dbReference>
<protein>
    <submittedName>
        <fullName evidence="1">5-methyltetrahydrofolate--homocysteine methyltransferase</fullName>
    </submittedName>
</protein>
<evidence type="ECO:0000313" key="2">
    <source>
        <dbReference type="Proteomes" id="UP000034245"/>
    </source>
</evidence>